<reference evidence="2 3" key="1">
    <citation type="submission" date="2016-01" db="EMBL/GenBank/DDBJ databases">
        <authorList>
            <person name="Peeters C."/>
        </authorList>
    </citation>
    <scope>NUCLEOTIDE SEQUENCE [LARGE SCALE GENOMIC DNA]</scope>
    <source>
        <strain evidence="2">LMG 29315</strain>
    </source>
</reference>
<proteinExistence type="predicted"/>
<evidence type="ECO:0000313" key="3">
    <source>
        <dbReference type="Proteomes" id="UP000198263"/>
    </source>
</evidence>
<dbReference type="EMBL" id="FCNV02000007">
    <property type="protein sequence ID" value="SAL35657.1"/>
    <property type="molecule type" value="Genomic_DNA"/>
</dbReference>
<dbReference type="Proteomes" id="UP000198263">
    <property type="component" value="Unassembled WGS sequence"/>
</dbReference>
<feature type="compositionally biased region" description="Basic and acidic residues" evidence="1">
    <location>
        <begin position="43"/>
        <end position="56"/>
    </location>
</feature>
<dbReference type="RefSeq" id="WP_159459380.1">
    <property type="nucleotide sequence ID" value="NZ_FCNV02000007.1"/>
</dbReference>
<evidence type="ECO:0000313" key="2">
    <source>
        <dbReference type="EMBL" id="SAL35657.1"/>
    </source>
</evidence>
<dbReference type="AlphaFoldDB" id="A0A658QZQ5"/>
<name>A0A658QZQ5_9BURK</name>
<accession>A0A658QZQ5</accession>
<feature type="region of interest" description="Disordered" evidence="1">
    <location>
        <begin position="37"/>
        <end position="56"/>
    </location>
</feature>
<protein>
    <submittedName>
        <fullName evidence="2">Uncharacterized protein</fullName>
    </submittedName>
</protein>
<comment type="caution">
    <text evidence="2">The sequence shown here is derived from an EMBL/GenBank/DDBJ whole genome shotgun (WGS) entry which is preliminary data.</text>
</comment>
<sequence>MEYAESRAVVLVPDRAQVRSKHRDRAADMLLSKALKANNANADNRRFTQSHPDRWQ</sequence>
<keyword evidence="3" id="KW-1185">Reference proteome</keyword>
<evidence type="ECO:0000256" key="1">
    <source>
        <dbReference type="SAM" id="MobiDB-lite"/>
    </source>
</evidence>
<gene>
    <name evidence="2" type="ORF">AWB72_03481</name>
</gene>
<organism evidence="2 3">
    <name type="scientific">Caballeronia concitans</name>
    <dbReference type="NCBI Taxonomy" id="1777133"/>
    <lineage>
        <taxon>Bacteria</taxon>
        <taxon>Pseudomonadati</taxon>
        <taxon>Pseudomonadota</taxon>
        <taxon>Betaproteobacteria</taxon>
        <taxon>Burkholderiales</taxon>
        <taxon>Burkholderiaceae</taxon>
        <taxon>Caballeronia</taxon>
    </lineage>
</organism>